<dbReference type="PANTHER" id="PTHR11669">
    <property type="entry name" value="REPLICATION FACTOR C / DNA POLYMERASE III GAMMA-TAU SUBUNIT"/>
    <property type="match status" value="1"/>
</dbReference>
<feature type="region of interest" description="Disordered" evidence="12">
    <location>
        <begin position="375"/>
        <end position="457"/>
    </location>
</feature>
<feature type="compositionally biased region" description="Low complexity" evidence="12">
    <location>
        <begin position="375"/>
        <end position="388"/>
    </location>
</feature>
<dbReference type="PANTHER" id="PTHR11669:SF0">
    <property type="entry name" value="PROTEIN STICHEL-LIKE 2"/>
    <property type="match status" value="1"/>
</dbReference>
<dbReference type="InterPro" id="IPR022754">
    <property type="entry name" value="DNA_pol_III_gamma-3"/>
</dbReference>
<dbReference type="SMART" id="SM00382">
    <property type="entry name" value="AAA"/>
    <property type="match status" value="1"/>
</dbReference>
<evidence type="ECO:0000256" key="10">
    <source>
        <dbReference type="ARBA" id="ARBA00049244"/>
    </source>
</evidence>
<dbReference type="GO" id="GO:0046872">
    <property type="term" value="F:metal ion binding"/>
    <property type="evidence" value="ECO:0007669"/>
    <property type="project" value="UniProtKB-KW"/>
</dbReference>
<keyword evidence="7" id="KW-0862">Zinc</keyword>
<dbReference type="NCBIfam" id="NF004046">
    <property type="entry name" value="PRK05563.1"/>
    <property type="match status" value="1"/>
</dbReference>
<dbReference type="Pfam" id="PF22608">
    <property type="entry name" value="DNAX_ATPase_lid"/>
    <property type="match status" value="1"/>
</dbReference>
<dbReference type="Gene3D" id="3.40.50.300">
    <property type="entry name" value="P-loop containing nucleotide triphosphate hydrolases"/>
    <property type="match status" value="1"/>
</dbReference>
<organism evidence="14">
    <name type="scientific">Eiseniibacteriota bacterium</name>
    <dbReference type="NCBI Taxonomy" id="2212470"/>
    <lineage>
        <taxon>Bacteria</taxon>
        <taxon>Candidatus Eiseniibacteriota</taxon>
    </lineage>
</organism>
<evidence type="ECO:0000259" key="13">
    <source>
        <dbReference type="SMART" id="SM00382"/>
    </source>
</evidence>
<dbReference type="Pfam" id="PF13177">
    <property type="entry name" value="DNA_pol3_delta2"/>
    <property type="match status" value="1"/>
</dbReference>
<feature type="region of interest" description="Disordered" evidence="12">
    <location>
        <begin position="532"/>
        <end position="557"/>
    </location>
</feature>
<evidence type="ECO:0000256" key="5">
    <source>
        <dbReference type="ARBA" id="ARBA00022723"/>
    </source>
</evidence>
<evidence type="ECO:0000313" key="14">
    <source>
        <dbReference type="EMBL" id="HER43357.1"/>
    </source>
</evidence>
<dbReference type="GO" id="GO:0003887">
    <property type="term" value="F:DNA-directed DNA polymerase activity"/>
    <property type="evidence" value="ECO:0007669"/>
    <property type="project" value="UniProtKB-KW"/>
</dbReference>
<reference evidence="14" key="1">
    <citation type="journal article" date="2020" name="mSystems">
        <title>Genome- and Community-Level Interaction Insights into Carbon Utilization and Element Cycling Functions of Hydrothermarchaeota in Hydrothermal Sediment.</title>
        <authorList>
            <person name="Zhou Z."/>
            <person name="Liu Y."/>
            <person name="Xu W."/>
            <person name="Pan J."/>
            <person name="Luo Z.H."/>
            <person name="Li M."/>
        </authorList>
    </citation>
    <scope>NUCLEOTIDE SEQUENCE [LARGE SCALE GENOMIC DNA]</scope>
    <source>
        <strain evidence="14">SpSt-1233</strain>
    </source>
</reference>
<feature type="domain" description="AAA+ ATPase" evidence="13">
    <location>
        <begin position="37"/>
        <end position="179"/>
    </location>
</feature>
<evidence type="ECO:0000256" key="1">
    <source>
        <dbReference type="ARBA" id="ARBA00006360"/>
    </source>
</evidence>
<evidence type="ECO:0000256" key="2">
    <source>
        <dbReference type="ARBA" id="ARBA00022679"/>
    </source>
</evidence>
<dbReference type="FunFam" id="3.40.50.300:FF:000014">
    <property type="entry name" value="DNA polymerase III subunit gamma/tau"/>
    <property type="match status" value="1"/>
</dbReference>
<evidence type="ECO:0000256" key="11">
    <source>
        <dbReference type="RuleBase" id="RU364063"/>
    </source>
</evidence>
<feature type="compositionally biased region" description="Basic and acidic residues" evidence="12">
    <location>
        <begin position="425"/>
        <end position="457"/>
    </location>
</feature>
<keyword evidence="3 11" id="KW-0548">Nucleotidyltransferase</keyword>
<dbReference type="SUPFAM" id="SSF48019">
    <property type="entry name" value="post-AAA+ oligomerization domain-like"/>
    <property type="match status" value="1"/>
</dbReference>
<dbReference type="GO" id="GO:0009360">
    <property type="term" value="C:DNA polymerase III complex"/>
    <property type="evidence" value="ECO:0007669"/>
    <property type="project" value="InterPro"/>
</dbReference>
<comment type="caution">
    <text evidence="14">The sequence shown here is derived from an EMBL/GenBank/DDBJ whole genome shotgun (WGS) entry which is preliminary data.</text>
</comment>
<dbReference type="Pfam" id="PF12169">
    <property type="entry name" value="DNA_pol3_gamma3"/>
    <property type="match status" value="1"/>
</dbReference>
<dbReference type="InterPro" id="IPR050238">
    <property type="entry name" value="DNA_Rep/Repair_Clamp_Loader"/>
</dbReference>
<keyword evidence="2 11" id="KW-0808">Transferase</keyword>
<keyword evidence="9 11" id="KW-0239">DNA-directed DNA polymerase</keyword>
<dbReference type="CDD" id="cd18137">
    <property type="entry name" value="HLD_clamp_pol_III_gamma_tau"/>
    <property type="match status" value="1"/>
</dbReference>
<evidence type="ECO:0000256" key="4">
    <source>
        <dbReference type="ARBA" id="ARBA00022705"/>
    </source>
</evidence>
<dbReference type="InterPro" id="IPR012763">
    <property type="entry name" value="DNA_pol_III_sug/sutau_N"/>
</dbReference>
<dbReference type="SUPFAM" id="SSF52540">
    <property type="entry name" value="P-loop containing nucleoside triphosphate hydrolases"/>
    <property type="match status" value="1"/>
</dbReference>
<evidence type="ECO:0000256" key="12">
    <source>
        <dbReference type="SAM" id="MobiDB-lite"/>
    </source>
</evidence>
<keyword evidence="8 11" id="KW-0067">ATP-binding</keyword>
<name>A0A7V2AUB7_UNCEI</name>
<dbReference type="InterPro" id="IPR008921">
    <property type="entry name" value="DNA_pol3_clamp-load_cplx_C"/>
</dbReference>
<dbReference type="NCBIfam" id="TIGR02397">
    <property type="entry name" value="dnaX_nterm"/>
    <property type="match status" value="1"/>
</dbReference>
<evidence type="ECO:0000256" key="7">
    <source>
        <dbReference type="ARBA" id="ARBA00022833"/>
    </source>
</evidence>
<comment type="catalytic activity">
    <reaction evidence="10 11">
        <text>DNA(n) + a 2'-deoxyribonucleoside 5'-triphosphate = DNA(n+1) + diphosphate</text>
        <dbReference type="Rhea" id="RHEA:22508"/>
        <dbReference type="Rhea" id="RHEA-COMP:17339"/>
        <dbReference type="Rhea" id="RHEA-COMP:17340"/>
        <dbReference type="ChEBI" id="CHEBI:33019"/>
        <dbReference type="ChEBI" id="CHEBI:61560"/>
        <dbReference type="ChEBI" id="CHEBI:173112"/>
        <dbReference type="EC" id="2.7.7.7"/>
    </reaction>
</comment>
<feature type="compositionally biased region" description="Basic and acidic residues" evidence="12">
    <location>
        <begin position="540"/>
        <end position="553"/>
    </location>
</feature>
<dbReference type="InterPro" id="IPR045085">
    <property type="entry name" value="HLD_clamp_pol_III_gamma_tau"/>
</dbReference>
<keyword evidence="5" id="KW-0479">Metal-binding</keyword>
<keyword evidence="6 11" id="KW-0547">Nucleotide-binding</keyword>
<dbReference type="InterPro" id="IPR027417">
    <property type="entry name" value="P-loop_NTPase"/>
</dbReference>
<gene>
    <name evidence="11 14" type="primary">dnaX</name>
    <name evidence="14" type="ORF">ENO08_02720</name>
</gene>
<evidence type="ECO:0000256" key="9">
    <source>
        <dbReference type="ARBA" id="ARBA00022932"/>
    </source>
</evidence>
<dbReference type="EC" id="2.7.7.7" evidence="11"/>
<dbReference type="GO" id="GO:0005524">
    <property type="term" value="F:ATP binding"/>
    <property type="evidence" value="ECO:0007669"/>
    <property type="project" value="UniProtKB-KW"/>
</dbReference>
<accession>A0A7V2AUB7</accession>
<evidence type="ECO:0000256" key="3">
    <source>
        <dbReference type="ARBA" id="ARBA00022695"/>
    </source>
</evidence>
<dbReference type="InterPro" id="IPR001270">
    <property type="entry name" value="ClpA/B"/>
</dbReference>
<dbReference type="Proteomes" id="UP000886069">
    <property type="component" value="Unassembled WGS sequence"/>
</dbReference>
<sequence length="576" mass="63694">MSYLVLARKWRPQTFAEVIGQDHVTLTLRKAVEKGRLAHAYLFTGPRGCGKTTTARLLAKVINCESPVGSEPCNSCASCLAVAEGRHLDVFEIDGASNRGIDEIRDLREKIGYAASRGGSKIYIIDEVHMLTPQAFNALLKTLEEPPSHVYLIFATTEPHKVPATILSRCQRFNFKRLEIGEIVEQLEKICGIEKIEYGKEALMLIARRAEGSMRDAESLLDQCISATEAGIDLDLVRKVLGLVDSQLIVKILRAIGDHDRALALSVVDSVVSGGLDLEKFFLAYIEGIRNLLVLQVEGVDWLDLTSDEIEEMRDICSRFTMEDLLYLFRQASRSFREFKLSSQPRYFLEAAVAEAASWESAVELSALIDRIDSGGAASPGTAAPSRSRPGKGGGSAETGHGEPAPEDRGGGGGKDRASASAAESRSKDGTAYAKIDRSPEPKGEREERPGRAEDAEEWERFLSKIRETKLTLGIWLVSAEYRGVKGNNLLLRFNYQNRFAREMVLEEKNKRYIEAQLEKFYGKKLVIETVETDGGGGDGTREVEAPPPRDDLLEGAPPMVREIAKTFDGELRRKQ</sequence>
<evidence type="ECO:0000256" key="6">
    <source>
        <dbReference type="ARBA" id="ARBA00022741"/>
    </source>
</evidence>
<protein>
    <recommendedName>
        <fullName evidence="11">DNA polymerase III subunit gamma/tau</fullName>
        <ecNumber evidence="11">2.7.7.7</ecNumber>
    </recommendedName>
</protein>
<dbReference type="Gene3D" id="1.10.8.60">
    <property type="match status" value="1"/>
</dbReference>
<dbReference type="Gene3D" id="1.20.272.10">
    <property type="match status" value="1"/>
</dbReference>
<comment type="subunit">
    <text evidence="11">DNA polymerase III contains a core (composed of alpha, epsilon and theta chains) that associates with a tau subunit. This core dimerizes to form the POLIII' complex. PolIII' associates with the gamma complex (composed of gamma, delta, delta', psi and chi chains) and with the beta chain to form the complete DNA polymerase III complex.</text>
</comment>
<dbReference type="InterPro" id="IPR003593">
    <property type="entry name" value="AAA+_ATPase"/>
</dbReference>
<dbReference type="CDD" id="cd00009">
    <property type="entry name" value="AAA"/>
    <property type="match status" value="1"/>
</dbReference>
<proteinExistence type="inferred from homology"/>
<keyword evidence="4 11" id="KW-0235">DNA replication</keyword>
<dbReference type="GO" id="GO:0003677">
    <property type="term" value="F:DNA binding"/>
    <property type="evidence" value="ECO:0007669"/>
    <property type="project" value="InterPro"/>
</dbReference>
<feature type="compositionally biased region" description="Basic and acidic residues" evidence="12">
    <location>
        <begin position="400"/>
        <end position="418"/>
    </location>
</feature>
<dbReference type="FunFam" id="1.10.8.60:FF:000013">
    <property type="entry name" value="DNA polymerase III subunit gamma/tau"/>
    <property type="match status" value="1"/>
</dbReference>
<evidence type="ECO:0000256" key="8">
    <source>
        <dbReference type="ARBA" id="ARBA00022840"/>
    </source>
</evidence>
<comment type="function">
    <text evidence="11">DNA polymerase III is a complex, multichain enzyme responsible for most of the replicative synthesis in bacteria. This DNA polymerase also exhibits 3' to 5' exonuclease activity.</text>
</comment>
<dbReference type="PRINTS" id="PR00300">
    <property type="entry name" value="CLPPROTEASEA"/>
</dbReference>
<dbReference type="AlphaFoldDB" id="A0A7V2AUB7"/>
<dbReference type="EMBL" id="DSEC01000194">
    <property type="protein sequence ID" value="HER43357.1"/>
    <property type="molecule type" value="Genomic_DNA"/>
</dbReference>
<comment type="similarity">
    <text evidence="1 11">Belongs to the DnaX/STICHEL family.</text>
</comment>
<dbReference type="GO" id="GO:0006261">
    <property type="term" value="P:DNA-templated DNA replication"/>
    <property type="evidence" value="ECO:0007669"/>
    <property type="project" value="TreeGrafter"/>
</dbReference>